<evidence type="ECO:0000256" key="1">
    <source>
        <dbReference type="SAM" id="MobiDB-lite"/>
    </source>
</evidence>
<dbReference type="EMBL" id="JAGRRH010000007">
    <property type="protein sequence ID" value="KAG7366269.1"/>
    <property type="molecule type" value="Genomic_DNA"/>
</dbReference>
<sequence length="845" mass="97537">MRIQIRRRHHNNIIIPIIMGMLLFVVSMQQFWMGIVLQTVEINHMNGVSNRRESRSNSNGIGSASEIIPHSRNATTTTTRLSHKVEQAAASPLYTNPINVPSNTAFLIYYVPPHPGQGTGNLISGLLAAHRLGQEFHRTVCHTGYESSSFGTAFAYKESHHASICAKILSRAPPPNDNITIVQNNFDETAVQSECAIRDLLQDRTQHSILYYKGNTYPRWPSERQHRNRYFDTIFQPTLALRNVLPWDTPPRVVVHLRDGDDFMDRRQGLDEETLDLLAQESFFSRHYGSISPDDRVFLVTNRVEWYDRFPEWDHPPWSLVHHSALGRISWGAKNNSNNMLPQPQSNLKRQEGLLQMWADWYTLLNAKIIVHTLSDFSLSAARWNEGIESYTIHATRISTAKVGTLQGKEYTELDLRPDFELDPNQNLTQRLVDRTDDELRFCDPAKSEEEKKDYKEQKLQQTLAMVKARRQHRGLDPLPGFPQKQNESTHVQPTPIRELPKSFLIYHHISGDGQGTGNIISGVLAAHLLAEEFNRTVCHYGLYQYESSMGRAFQWIDDRHTKLCEKALDIAPPPNETNRIIQRNFDRTAKRSECELKERLSNHQDYPFLYYNGNTYPRWPTSALSQLNRRDYFHEFYEPTAALLEILPWNVSNPPSTVIHLRQGDNQHDRRSGLDEQSLSLLSEYNFFTAGASRRLRNHDIFLVTNRVEWYHRFPSWSHPSWDMVPHSSFGPMADWGDSNSSNSGNLPLFDKDGHNQKRQAQEASKLHMWADWYTLLRAEQIYHTHSDFSLSAARWNRRQLGSWTIQGSSNETSLLQSDFHDVEDDVIVPTLAERTSSQLKYCS</sequence>
<dbReference type="AlphaFoldDB" id="A0A9K3Q2T6"/>
<protein>
    <submittedName>
        <fullName evidence="3">Uncharacterized protein</fullName>
    </submittedName>
</protein>
<keyword evidence="2" id="KW-1133">Transmembrane helix</keyword>
<evidence type="ECO:0000313" key="3">
    <source>
        <dbReference type="EMBL" id="KAG7366269.1"/>
    </source>
</evidence>
<evidence type="ECO:0000256" key="2">
    <source>
        <dbReference type="SAM" id="Phobius"/>
    </source>
</evidence>
<comment type="caution">
    <text evidence="3">The sequence shown here is derived from an EMBL/GenBank/DDBJ whole genome shotgun (WGS) entry which is preliminary data.</text>
</comment>
<keyword evidence="2" id="KW-0812">Transmembrane</keyword>
<dbReference type="Proteomes" id="UP000693970">
    <property type="component" value="Unassembled WGS sequence"/>
</dbReference>
<keyword evidence="2" id="KW-0472">Membrane</keyword>
<dbReference type="OrthoDB" id="48670at2759"/>
<organism evidence="3 4">
    <name type="scientific">Nitzschia inconspicua</name>
    <dbReference type="NCBI Taxonomy" id="303405"/>
    <lineage>
        <taxon>Eukaryota</taxon>
        <taxon>Sar</taxon>
        <taxon>Stramenopiles</taxon>
        <taxon>Ochrophyta</taxon>
        <taxon>Bacillariophyta</taxon>
        <taxon>Bacillariophyceae</taxon>
        <taxon>Bacillariophycidae</taxon>
        <taxon>Bacillariales</taxon>
        <taxon>Bacillariaceae</taxon>
        <taxon>Nitzschia</taxon>
    </lineage>
</organism>
<keyword evidence="4" id="KW-1185">Reference proteome</keyword>
<feature type="transmembrane region" description="Helical" evidence="2">
    <location>
        <begin position="12"/>
        <end position="32"/>
    </location>
</feature>
<feature type="region of interest" description="Disordered" evidence="1">
    <location>
        <begin position="49"/>
        <end position="74"/>
    </location>
</feature>
<gene>
    <name evidence="3" type="ORF">IV203_028939</name>
</gene>
<reference evidence="3" key="2">
    <citation type="submission" date="2021-04" db="EMBL/GenBank/DDBJ databases">
        <authorList>
            <person name="Podell S."/>
        </authorList>
    </citation>
    <scope>NUCLEOTIDE SEQUENCE</scope>
    <source>
        <strain evidence="3">Hildebrandi</strain>
    </source>
</reference>
<reference evidence="3" key="1">
    <citation type="journal article" date="2021" name="Sci. Rep.">
        <title>Diploid genomic architecture of Nitzschia inconspicua, an elite biomass production diatom.</title>
        <authorList>
            <person name="Oliver A."/>
            <person name="Podell S."/>
            <person name="Pinowska A."/>
            <person name="Traller J.C."/>
            <person name="Smith S.R."/>
            <person name="McClure R."/>
            <person name="Beliaev A."/>
            <person name="Bohutskyi P."/>
            <person name="Hill E.A."/>
            <person name="Rabines A."/>
            <person name="Zheng H."/>
            <person name="Allen L.Z."/>
            <person name="Kuo A."/>
            <person name="Grigoriev I.V."/>
            <person name="Allen A.E."/>
            <person name="Hazlebeck D."/>
            <person name="Allen E.E."/>
        </authorList>
    </citation>
    <scope>NUCLEOTIDE SEQUENCE</scope>
    <source>
        <strain evidence="3">Hildebrandi</strain>
    </source>
</reference>
<evidence type="ECO:0000313" key="4">
    <source>
        <dbReference type="Proteomes" id="UP000693970"/>
    </source>
</evidence>
<accession>A0A9K3Q2T6</accession>
<name>A0A9K3Q2T6_9STRA</name>
<proteinExistence type="predicted"/>